<name>A0A7W8MT03_9BACT</name>
<accession>A0A7W8MT03</accession>
<keyword evidence="1" id="KW-0418">Kinase</keyword>
<proteinExistence type="predicted"/>
<dbReference type="EMBL" id="JACHDY010000010">
    <property type="protein sequence ID" value="MBB5319526.1"/>
    <property type="molecule type" value="Genomic_DNA"/>
</dbReference>
<dbReference type="AlphaFoldDB" id="A0A7W8MT03"/>
<protein>
    <submittedName>
        <fullName evidence="1">Signal transduction histidine kinase</fullName>
    </submittedName>
</protein>
<dbReference type="SUPFAM" id="SSF47384">
    <property type="entry name" value="Homodimeric domain of signal transducing histidine kinase"/>
    <property type="match status" value="1"/>
</dbReference>
<keyword evidence="1" id="KW-0808">Transferase</keyword>
<comment type="caution">
    <text evidence="1">The sequence shown here is derived from an EMBL/GenBank/DDBJ whole genome shotgun (WGS) entry which is preliminary data.</text>
</comment>
<reference evidence="1" key="1">
    <citation type="submission" date="2020-08" db="EMBL/GenBank/DDBJ databases">
        <title>Genomic Encyclopedia of Type Strains, Phase IV (KMG-V): Genome sequencing to study the core and pangenomes of soil and plant-associated prokaryotes.</title>
        <authorList>
            <person name="Whitman W."/>
        </authorList>
    </citation>
    <scope>NUCLEOTIDE SEQUENCE [LARGE SCALE GENOMIC DNA]</scope>
    <source>
        <strain evidence="1">M8UP27</strain>
    </source>
</reference>
<sequence>MKAKRRPPIPGLFVSEALSDGAMNPAPQISNGCKESRPLAITERMAQSVSHDLRNRLSVIYSNVEFMSEPGMTQLERK</sequence>
<dbReference type="GO" id="GO:0000155">
    <property type="term" value="F:phosphorelay sensor kinase activity"/>
    <property type="evidence" value="ECO:0007669"/>
    <property type="project" value="InterPro"/>
</dbReference>
<dbReference type="InterPro" id="IPR036097">
    <property type="entry name" value="HisK_dim/P_sf"/>
</dbReference>
<evidence type="ECO:0000313" key="2">
    <source>
        <dbReference type="Proteomes" id="UP000568106"/>
    </source>
</evidence>
<evidence type="ECO:0000313" key="1">
    <source>
        <dbReference type="EMBL" id="MBB5319526.1"/>
    </source>
</evidence>
<keyword evidence="2" id="KW-1185">Reference proteome</keyword>
<gene>
    <name evidence="1" type="ORF">HDF09_004235</name>
</gene>
<organism evidence="1 2">
    <name type="scientific">Tunturiibacter empetritectus</name>
    <dbReference type="NCBI Taxonomy" id="3069691"/>
    <lineage>
        <taxon>Bacteria</taxon>
        <taxon>Pseudomonadati</taxon>
        <taxon>Acidobacteriota</taxon>
        <taxon>Terriglobia</taxon>
        <taxon>Terriglobales</taxon>
        <taxon>Acidobacteriaceae</taxon>
        <taxon>Tunturiibacter</taxon>
    </lineage>
</organism>
<dbReference type="Proteomes" id="UP000568106">
    <property type="component" value="Unassembled WGS sequence"/>
</dbReference>